<evidence type="ECO:0000256" key="3">
    <source>
        <dbReference type="ARBA" id="ARBA00023295"/>
    </source>
</evidence>
<evidence type="ECO:0000313" key="9">
    <source>
        <dbReference type="Proteomes" id="UP000621516"/>
    </source>
</evidence>
<dbReference type="PANTHER" id="PTHR42732:SF1">
    <property type="entry name" value="BETA-MANNOSIDASE"/>
    <property type="match status" value="1"/>
</dbReference>
<dbReference type="InterPro" id="IPR013783">
    <property type="entry name" value="Ig-like_fold"/>
</dbReference>
<feature type="signal peptide" evidence="4">
    <location>
        <begin position="1"/>
        <end position="20"/>
    </location>
</feature>
<dbReference type="EMBL" id="JACVXD010000014">
    <property type="protein sequence ID" value="MBD0825397.1"/>
    <property type="molecule type" value="Genomic_DNA"/>
</dbReference>
<reference evidence="8 9" key="1">
    <citation type="journal article" date="2018" name="J. Microbiol.">
        <title>Aestuariibaculum marinum sp. nov., a marine bacterium isolated from seawater in South Korea.</title>
        <authorList>
            <person name="Choi J."/>
            <person name="Lee D."/>
            <person name="Jang J.H."/>
            <person name="Cha S."/>
            <person name="Seo T."/>
        </authorList>
    </citation>
    <scope>NUCLEOTIDE SEQUENCE [LARGE SCALE GENOMIC DNA]</scope>
    <source>
        <strain evidence="8 9">IP7</strain>
    </source>
</reference>
<dbReference type="GO" id="GO:0005975">
    <property type="term" value="P:carbohydrate metabolic process"/>
    <property type="evidence" value="ECO:0007669"/>
    <property type="project" value="InterPro"/>
</dbReference>
<comment type="caution">
    <text evidence="8">The sequence shown here is derived from an EMBL/GenBank/DDBJ whole genome shotgun (WGS) entry which is preliminary data.</text>
</comment>
<evidence type="ECO:0000313" key="8">
    <source>
        <dbReference type="EMBL" id="MBD0825397.1"/>
    </source>
</evidence>
<evidence type="ECO:0000259" key="6">
    <source>
        <dbReference type="Pfam" id="PF02836"/>
    </source>
</evidence>
<proteinExistence type="inferred from homology"/>
<protein>
    <submittedName>
        <fullName evidence="8">Beta-galactosidase</fullName>
    </submittedName>
</protein>
<dbReference type="AlphaFoldDB" id="A0A8J6Q018"/>
<keyword evidence="2" id="KW-0378">Hydrolase</keyword>
<feature type="domain" description="Glycosyl hydrolases family 2 sugar binding" evidence="7">
    <location>
        <begin position="53"/>
        <end position="174"/>
    </location>
</feature>
<dbReference type="SUPFAM" id="SSF49303">
    <property type="entry name" value="beta-Galactosidase/glucuronidase domain"/>
    <property type="match status" value="1"/>
</dbReference>
<keyword evidence="4" id="KW-0732">Signal</keyword>
<dbReference type="SUPFAM" id="SSF49785">
    <property type="entry name" value="Galactose-binding domain-like"/>
    <property type="match status" value="1"/>
</dbReference>
<dbReference type="SUPFAM" id="SSF51445">
    <property type="entry name" value="(Trans)glycosidases"/>
    <property type="match status" value="1"/>
</dbReference>
<dbReference type="InterPro" id="IPR051913">
    <property type="entry name" value="GH2_Domain-Containing"/>
</dbReference>
<dbReference type="Pfam" id="PF02837">
    <property type="entry name" value="Glyco_hydro_2_N"/>
    <property type="match status" value="1"/>
</dbReference>
<dbReference type="RefSeq" id="WP_188224687.1">
    <property type="nucleotide sequence ID" value="NZ_JACVXD010000014.1"/>
</dbReference>
<feature type="domain" description="Glycoside hydrolase family 2 catalytic" evidence="6">
    <location>
        <begin position="303"/>
        <end position="506"/>
    </location>
</feature>
<dbReference type="Gene3D" id="2.60.120.260">
    <property type="entry name" value="Galactose-binding domain-like"/>
    <property type="match status" value="1"/>
</dbReference>
<dbReference type="Gene3D" id="2.60.40.10">
    <property type="entry name" value="Immunoglobulins"/>
    <property type="match status" value="2"/>
</dbReference>
<dbReference type="InterPro" id="IPR006102">
    <property type="entry name" value="Ig-like_GH2"/>
</dbReference>
<feature type="domain" description="Glycoside hydrolase family 2 immunoglobulin-like beta-sandwich" evidence="5">
    <location>
        <begin position="190"/>
        <end position="295"/>
    </location>
</feature>
<keyword evidence="3" id="KW-0326">Glycosidase</keyword>
<feature type="chain" id="PRO_5035328388" evidence="4">
    <location>
        <begin position="21"/>
        <end position="685"/>
    </location>
</feature>
<dbReference type="InterPro" id="IPR006103">
    <property type="entry name" value="Glyco_hydro_2_cat"/>
</dbReference>
<gene>
    <name evidence="8" type="ORF">ICJ85_15370</name>
</gene>
<dbReference type="Proteomes" id="UP000621516">
    <property type="component" value="Unassembled WGS sequence"/>
</dbReference>
<dbReference type="Pfam" id="PF02836">
    <property type="entry name" value="Glyco_hydro_2_C"/>
    <property type="match status" value="1"/>
</dbReference>
<evidence type="ECO:0000256" key="4">
    <source>
        <dbReference type="SAM" id="SignalP"/>
    </source>
</evidence>
<dbReference type="InterPro" id="IPR006104">
    <property type="entry name" value="Glyco_hydro_2_N"/>
</dbReference>
<dbReference type="Pfam" id="PF00703">
    <property type="entry name" value="Glyco_hydro_2"/>
    <property type="match status" value="1"/>
</dbReference>
<dbReference type="InterPro" id="IPR017853">
    <property type="entry name" value="GH"/>
</dbReference>
<dbReference type="Gene3D" id="3.20.20.80">
    <property type="entry name" value="Glycosidases"/>
    <property type="match status" value="1"/>
</dbReference>
<evidence type="ECO:0000259" key="5">
    <source>
        <dbReference type="Pfam" id="PF00703"/>
    </source>
</evidence>
<dbReference type="PANTHER" id="PTHR42732">
    <property type="entry name" value="BETA-GALACTOSIDASE"/>
    <property type="match status" value="1"/>
</dbReference>
<dbReference type="InterPro" id="IPR006101">
    <property type="entry name" value="Glyco_hydro_2"/>
</dbReference>
<accession>A0A8J6Q018</accession>
<dbReference type="InterPro" id="IPR036156">
    <property type="entry name" value="Beta-gal/glucu_dom_sf"/>
</dbReference>
<comment type="similarity">
    <text evidence="1">Belongs to the glycosyl hydrolase 2 family.</text>
</comment>
<keyword evidence="9" id="KW-1185">Reference proteome</keyword>
<organism evidence="8 9">
    <name type="scientific">Aestuariibaculum marinum</name>
    <dbReference type="NCBI Taxonomy" id="2683592"/>
    <lineage>
        <taxon>Bacteria</taxon>
        <taxon>Pseudomonadati</taxon>
        <taxon>Bacteroidota</taxon>
        <taxon>Flavobacteriia</taxon>
        <taxon>Flavobacteriales</taxon>
        <taxon>Flavobacteriaceae</taxon>
    </lineage>
</organism>
<name>A0A8J6Q018_9FLAO</name>
<evidence type="ECO:0000256" key="2">
    <source>
        <dbReference type="ARBA" id="ARBA00022801"/>
    </source>
</evidence>
<dbReference type="PRINTS" id="PR00132">
    <property type="entry name" value="GLHYDRLASE2"/>
</dbReference>
<dbReference type="GO" id="GO:0004553">
    <property type="term" value="F:hydrolase activity, hydrolyzing O-glycosyl compounds"/>
    <property type="evidence" value="ECO:0007669"/>
    <property type="project" value="InterPro"/>
</dbReference>
<evidence type="ECO:0000256" key="1">
    <source>
        <dbReference type="ARBA" id="ARBA00007401"/>
    </source>
</evidence>
<evidence type="ECO:0000259" key="7">
    <source>
        <dbReference type="Pfam" id="PF02837"/>
    </source>
</evidence>
<dbReference type="InterPro" id="IPR008979">
    <property type="entry name" value="Galactose-bd-like_sf"/>
</dbReference>
<sequence length="685" mass="78585">MNIKYYVFIFLLFSMPNLFSQTSREVISFNDNWEFKKGEGTNKEISITEANWETVTIPHTYNAEDMQTTKQFYTGDAFYRKKFKAQKAWQGKRVFLRFEGVGNVAKVYVNGKFLTEHKGAYSAFSFEVTKELVYGVDNTILVKTNNDARADVIPVNHFLFPIYGGIYRPVSLIVTNSVNITVTDYASPGVYITQDNVSKKNADIHVKVKLENKESVFKTVVLRTVVNDRDGKVVKTIQSNVTVSPQGMQIANQSFTLNKPHLWQGVKDPYLYTLTTSILENDKELDAVVQPLGVRTIQLKAGEGVFLNGEKYNMYGVTRHQDRWGFGSALSKTQEDEDMALMEEMGVTTVRLAHYQQSEHIYSLADKIGFLVWAEIPFVNTYTKEESENAKQQMVELIRQNFNHPSIYIWGLHNEVYAKTSNEYVAVLTKELNDIAKTNDPNRYTGAVSGYGAMDKPANLMSDLQGMNRYYGWYEGQIGDLKQWAEGLEEKYPNYLVMLTEYGADGNIDQPTERLPLVKDIDPVNGQFSPEAYHTETHIQQWAIIEQHPYILASYLWNMFEFATPMWNRGGVKARNLKGLITFDRKQKKDSFFWYKANWNPEPMLYIANRRDSIRTQSETSVQVFSNAHKVTLTVNSKTFEGKQGVNVRHWVFDNVVLQKGDNHIEAIGEVNGKFLSDTITWKLK</sequence>